<feature type="region of interest" description="Disordered" evidence="1">
    <location>
        <begin position="40"/>
        <end position="77"/>
    </location>
</feature>
<evidence type="ECO:0000313" key="4">
    <source>
        <dbReference type="Proteomes" id="UP001055156"/>
    </source>
</evidence>
<sequence length="77" mass="7787">MDADPTGSAAEAILSMVAIRLAALVLLGVILPWLPAESGSRHATGACRGGAAERVAAPVPPPPPAGDEGLRDLLRHD</sequence>
<keyword evidence="4" id="KW-1185">Reference proteome</keyword>
<evidence type="ECO:0000313" key="3">
    <source>
        <dbReference type="EMBL" id="GJE29020.1"/>
    </source>
</evidence>
<evidence type="ECO:0000256" key="1">
    <source>
        <dbReference type="SAM" id="MobiDB-lite"/>
    </source>
</evidence>
<protein>
    <submittedName>
        <fullName evidence="3">Uncharacterized protein</fullName>
    </submittedName>
</protein>
<name>A0ABQ4TFW6_METOR</name>
<feature type="compositionally biased region" description="Basic and acidic residues" evidence="1">
    <location>
        <begin position="68"/>
        <end position="77"/>
    </location>
</feature>
<keyword evidence="2" id="KW-0472">Membrane</keyword>
<reference evidence="3" key="2">
    <citation type="submission" date="2021-08" db="EMBL/GenBank/DDBJ databases">
        <authorList>
            <person name="Tani A."/>
            <person name="Ola A."/>
            <person name="Ogura Y."/>
            <person name="Katsura K."/>
            <person name="Hayashi T."/>
        </authorList>
    </citation>
    <scope>NUCLEOTIDE SEQUENCE</scope>
    <source>
        <strain evidence="3">NBRC 15689</strain>
    </source>
</reference>
<evidence type="ECO:0000256" key="2">
    <source>
        <dbReference type="SAM" id="Phobius"/>
    </source>
</evidence>
<gene>
    <name evidence="3" type="ORF">LKMONMHP_3895</name>
</gene>
<feature type="transmembrane region" description="Helical" evidence="2">
    <location>
        <begin position="12"/>
        <end position="34"/>
    </location>
</feature>
<accession>A0ABQ4TFW6</accession>
<proteinExistence type="predicted"/>
<dbReference type="EMBL" id="BPQV01000013">
    <property type="protein sequence ID" value="GJE29020.1"/>
    <property type="molecule type" value="Genomic_DNA"/>
</dbReference>
<keyword evidence="2" id="KW-1133">Transmembrane helix</keyword>
<comment type="caution">
    <text evidence="3">The sequence shown here is derived from an EMBL/GenBank/DDBJ whole genome shotgun (WGS) entry which is preliminary data.</text>
</comment>
<dbReference type="Proteomes" id="UP001055156">
    <property type="component" value="Unassembled WGS sequence"/>
</dbReference>
<reference evidence="3" key="1">
    <citation type="journal article" date="2021" name="Front. Microbiol.">
        <title>Comprehensive Comparative Genomics and Phenotyping of Methylobacterium Species.</title>
        <authorList>
            <person name="Alessa O."/>
            <person name="Ogura Y."/>
            <person name="Fujitani Y."/>
            <person name="Takami H."/>
            <person name="Hayashi T."/>
            <person name="Sahin N."/>
            <person name="Tani A."/>
        </authorList>
    </citation>
    <scope>NUCLEOTIDE SEQUENCE</scope>
    <source>
        <strain evidence="3">NBRC 15689</strain>
    </source>
</reference>
<keyword evidence="2" id="KW-0812">Transmembrane</keyword>
<organism evidence="3 4">
    <name type="scientific">Methylobacterium organophilum</name>
    <dbReference type="NCBI Taxonomy" id="410"/>
    <lineage>
        <taxon>Bacteria</taxon>
        <taxon>Pseudomonadati</taxon>
        <taxon>Pseudomonadota</taxon>
        <taxon>Alphaproteobacteria</taxon>
        <taxon>Hyphomicrobiales</taxon>
        <taxon>Methylobacteriaceae</taxon>
        <taxon>Methylobacterium</taxon>
    </lineage>
</organism>
<dbReference type="RefSeq" id="WP_238313143.1">
    <property type="nucleotide sequence ID" value="NZ_BPQV01000013.1"/>
</dbReference>